<organism evidence="1">
    <name type="scientific">marine sediment metagenome</name>
    <dbReference type="NCBI Taxonomy" id="412755"/>
    <lineage>
        <taxon>unclassified sequences</taxon>
        <taxon>metagenomes</taxon>
        <taxon>ecological metagenomes</taxon>
    </lineage>
</organism>
<dbReference type="EMBL" id="LAZR01005749">
    <property type="protein sequence ID" value="KKM97422.1"/>
    <property type="molecule type" value="Genomic_DNA"/>
</dbReference>
<gene>
    <name evidence="1" type="ORF">LCGC14_1168260</name>
</gene>
<reference evidence="1" key="1">
    <citation type="journal article" date="2015" name="Nature">
        <title>Complex archaea that bridge the gap between prokaryotes and eukaryotes.</title>
        <authorList>
            <person name="Spang A."/>
            <person name="Saw J.H."/>
            <person name="Jorgensen S.L."/>
            <person name="Zaremba-Niedzwiedzka K."/>
            <person name="Martijn J."/>
            <person name="Lind A.E."/>
            <person name="van Eijk R."/>
            <person name="Schleper C."/>
            <person name="Guy L."/>
            <person name="Ettema T.J."/>
        </authorList>
    </citation>
    <scope>NUCLEOTIDE SEQUENCE</scope>
</reference>
<dbReference type="AlphaFoldDB" id="A0A0F9PW40"/>
<comment type="caution">
    <text evidence="1">The sequence shown here is derived from an EMBL/GenBank/DDBJ whole genome shotgun (WGS) entry which is preliminary data.</text>
</comment>
<sequence length="110" mass="12312">MQACWGVMANRIQAGIDRINEKMKTVSEEKLSSLNESLKTDWAELVQYQKLQSTAFACGKLTLEEAQILYQIYGGEVPSPEKWDKRSLAEKVIGTQTAGELAKMKICSIL</sequence>
<accession>A0A0F9PW40</accession>
<name>A0A0F9PW40_9ZZZZ</name>
<evidence type="ECO:0000313" key="1">
    <source>
        <dbReference type="EMBL" id="KKM97422.1"/>
    </source>
</evidence>
<proteinExistence type="predicted"/>
<protein>
    <submittedName>
        <fullName evidence="1">Uncharacterized protein</fullName>
    </submittedName>
</protein>